<evidence type="ECO:0000313" key="1">
    <source>
        <dbReference type="EMBL" id="KAJ7348073.1"/>
    </source>
</evidence>
<protein>
    <recommendedName>
        <fullName evidence="3">F-box domain-containing protein</fullName>
    </recommendedName>
</protein>
<name>A0AAD7A285_9AGAR</name>
<dbReference type="AlphaFoldDB" id="A0AAD7A285"/>
<dbReference type="Proteomes" id="UP001218218">
    <property type="component" value="Unassembled WGS sequence"/>
</dbReference>
<sequence length="501" mass="57153">MGFPDRVPNELWGEILGNVNEHDRPTFQKISLSCPAFLPVSRPFLFSAIRLTPYRIGNDGDLLLPPPAEVDRHLKRLEFWCSSKIAPLVRSCLIHPLDSYTGRDVSKWSSSTDTPNILLDSLFQRLDHFTGLQRLHASRIHFTQARVDMLSHLPKLFELHLSGCAVAPGEHIETSPHVLRIPNFSLCHDSKSDPADNYWFPLLQPDQLRVLRSDFALGRTTDTISSFPNVQTLEAIMHRQTPSQYSRALSNFPAVRILKLWGKGLHTDAVVPDAVAIFPVLEEYYGPHEALPLFLAATTLRRVQTKCARSEDLVTRIQGKHGRNIISFNVELKTLNVTIFNKIVEHLPQLTELLITCGVSNLDSMFTRVVYDARKVPKDAVVDGRFGDEVRMGFKPSTFFLKLADVPFLPPALERLAISWDCYNQESCFELSAYMVPDFSQMRDALVARCPGLNWLWLNGIYFRFEWRDSMPDGTVKEFTAKNFMDAYVQWGEIFYGWEVL</sequence>
<comment type="caution">
    <text evidence="1">The sequence shown here is derived from an EMBL/GenBank/DDBJ whole genome shotgun (WGS) entry which is preliminary data.</text>
</comment>
<keyword evidence="2" id="KW-1185">Reference proteome</keyword>
<evidence type="ECO:0000313" key="2">
    <source>
        <dbReference type="Proteomes" id="UP001218218"/>
    </source>
</evidence>
<gene>
    <name evidence="1" type="ORF">DFH08DRAFT_157035</name>
</gene>
<evidence type="ECO:0008006" key="3">
    <source>
        <dbReference type="Google" id="ProtNLM"/>
    </source>
</evidence>
<dbReference type="EMBL" id="JARIHO010000018">
    <property type="protein sequence ID" value="KAJ7348073.1"/>
    <property type="molecule type" value="Genomic_DNA"/>
</dbReference>
<dbReference type="Gene3D" id="3.80.10.10">
    <property type="entry name" value="Ribonuclease Inhibitor"/>
    <property type="match status" value="1"/>
</dbReference>
<dbReference type="SUPFAM" id="SSF52047">
    <property type="entry name" value="RNI-like"/>
    <property type="match status" value="1"/>
</dbReference>
<dbReference type="InterPro" id="IPR032675">
    <property type="entry name" value="LRR_dom_sf"/>
</dbReference>
<proteinExistence type="predicted"/>
<accession>A0AAD7A285</accession>
<reference evidence="1" key="1">
    <citation type="submission" date="2023-03" db="EMBL/GenBank/DDBJ databases">
        <title>Massive genome expansion in bonnet fungi (Mycena s.s.) driven by repeated elements and novel gene families across ecological guilds.</title>
        <authorList>
            <consortium name="Lawrence Berkeley National Laboratory"/>
            <person name="Harder C.B."/>
            <person name="Miyauchi S."/>
            <person name="Viragh M."/>
            <person name="Kuo A."/>
            <person name="Thoen E."/>
            <person name="Andreopoulos B."/>
            <person name="Lu D."/>
            <person name="Skrede I."/>
            <person name="Drula E."/>
            <person name="Henrissat B."/>
            <person name="Morin E."/>
            <person name="Kohler A."/>
            <person name="Barry K."/>
            <person name="LaButti K."/>
            <person name="Morin E."/>
            <person name="Salamov A."/>
            <person name="Lipzen A."/>
            <person name="Mereny Z."/>
            <person name="Hegedus B."/>
            <person name="Baldrian P."/>
            <person name="Stursova M."/>
            <person name="Weitz H."/>
            <person name="Taylor A."/>
            <person name="Grigoriev I.V."/>
            <person name="Nagy L.G."/>
            <person name="Martin F."/>
            <person name="Kauserud H."/>
        </authorList>
    </citation>
    <scope>NUCLEOTIDE SEQUENCE</scope>
    <source>
        <strain evidence="1">CBHHK002</strain>
    </source>
</reference>
<organism evidence="1 2">
    <name type="scientific">Mycena albidolilacea</name>
    <dbReference type="NCBI Taxonomy" id="1033008"/>
    <lineage>
        <taxon>Eukaryota</taxon>
        <taxon>Fungi</taxon>
        <taxon>Dikarya</taxon>
        <taxon>Basidiomycota</taxon>
        <taxon>Agaricomycotina</taxon>
        <taxon>Agaricomycetes</taxon>
        <taxon>Agaricomycetidae</taxon>
        <taxon>Agaricales</taxon>
        <taxon>Marasmiineae</taxon>
        <taxon>Mycenaceae</taxon>
        <taxon>Mycena</taxon>
    </lineage>
</organism>